<name>A0ABV1GMV4_9FIRM</name>
<evidence type="ECO:0000256" key="5">
    <source>
        <dbReference type="PROSITE-ProRule" id="PRU10015"/>
    </source>
</evidence>
<dbReference type="Gene3D" id="3.40.50.150">
    <property type="entry name" value="Vaccinia Virus protein VP39"/>
    <property type="match status" value="1"/>
</dbReference>
<dbReference type="PROSITE" id="PS51687">
    <property type="entry name" value="SAM_MT_RNA_M5U"/>
    <property type="match status" value="1"/>
</dbReference>
<keyword evidence="3 4" id="KW-0949">S-adenosyl-L-methionine</keyword>
<dbReference type="InterPro" id="IPR030391">
    <property type="entry name" value="MeTrfase_TrmA_CS"/>
</dbReference>
<dbReference type="PANTHER" id="PTHR11061">
    <property type="entry name" value="RNA M5U METHYLTRANSFERASE"/>
    <property type="match status" value="1"/>
</dbReference>
<dbReference type="Gene3D" id="2.40.50.1070">
    <property type="match status" value="1"/>
</dbReference>
<evidence type="ECO:0000256" key="4">
    <source>
        <dbReference type="PROSITE-ProRule" id="PRU01024"/>
    </source>
</evidence>
<evidence type="ECO:0000256" key="3">
    <source>
        <dbReference type="ARBA" id="ARBA00022691"/>
    </source>
</evidence>
<evidence type="ECO:0000256" key="1">
    <source>
        <dbReference type="ARBA" id="ARBA00022603"/>
    </source>
</evidence>
<feature type="binding site" evidence="4">
    <location>
        <position position="318"/>
    </location>
    <ligand>
        <name>S-adenosyl-L-methionine</name>
        <dbReference type="ChEBI" id="CHEBI:59789"/>
    </ligand>
</feature>
<keyword evidence="7" id="KW-1185">Reference proteome</keyword>
<dbReference type="CDD" id="cd02440">
    <property type="entry name" value="AdoMet_MTases"/>
    <property type="match status" value="1"/>
</dbReference>
<feature type="active site" evidence="5">
    <location>
        <position position="345"/>
    </location>
</feature>
<evidence type="ECO:0000256" key="2">
    <source>
        <dbReference type="ARBA" id="ARBA00022679"/>
    </source>
</evidence>
<keyword evidence="2 4" id="KW-0808">Transferase</keyword>
<proteinExistence type="inferred from homology"/>
<dbReference type="SUPFAM" id="SSF53335">
    <property type="entry name" value="S-adenosyl-L-methionine-dependent methyltransferases"/>
    <property type="match status" value="1"/>
</dbReference>
<dbReference type="NCBIfam" id="TIGR00479">
    <property type="entry name" value="rumA"/>
    <property type="match status" value="1"/>
</dbReference>
<dbReference type="InterPro" id="IPR030390">
    <property type="entry name" value="MeTrfase_TrmA_AS"/>
</dbReference>
<dbReference type="GO" id="GO:0032259">
    <property type="term" value="P:methylation"/>
    <property type="evidence" value="ECO:0007669"/>
    <property type="project" value="UniProtKB-KW"/>
</dbReference>
<evidence type="ECO:0000313" key="7">
    <source>
        <dbReference type="Proteomes" id="UP001480973"/>
    </source>
</evidence>
<feature type="active site" description="Nucleophile" evidence="4">
    <location>
        <position position="345"/>
    </location>
</feature>
<reference evidence="6 7" key="1">
    <citation type="submission" date="2024-03" db="EMBL/GenBank/DDBJ databases">
        <title>Human intestinal bacterial collection.</title>
        <authorList>
            <person name="Pauvert C."/>
            <person name="Hitch T.C.A."/>
            <person name="Clavel T."/>
        </authorList>
    </citation>
    <scope>NUCLEOTIDE SEQUENCE [LARGE SCALE GENOMIC DNA]</scope>
    <source>
        <strain evidence="6 7">CLA-JM-H10</strain>
    </source>
</reference>
<accession>A0ABV1GMV4</accession>
<dbReference type="GO" id="GO:0008168">
    <property type="term" value="F:methyltransferase activity"/>
    <property type="evidence" value="ECO:0007669"/>
    <property type="project" value="UniProtKB-KW"/>
</dbReference>
<organism evidence="6 7">
    <name type="scientific">Lachnospira intestinalis</name>
    <dbReference type="NCBI Taxonomy" id="3133158"/>
    <lineage>
        <taxon>Bacteria</taxon>
        <taxon>Bacillati</taxon>
        <taxon>Bacillota</taxon>
        <taxon>Clostridia</taxon>
        <taxon>Lachnospirales</taxon>
        <taxon>Lachnospiraceae</taxon>
        <taxon>Lachnospira</taxon>
    </lineage>
</organism>
<comment type="similarity">
    <text evidence="4">Belongs to the class I-like SAM-binding methyltransferase superfamily. RNA M5U methyltransferase family.</text>
</comment>
<dbReference type="EMBL" id="JBBMES010000004">
    <property type="protein sequence ID" value="MEQ2534672.1"/>
    <property type="molecule type" value="Genomic_DNA"/>
</dbReference>
<feature type="binding site" evidence="4">
    <location>
        <position position="250"/>
    </location>
    <ligand>
        <name>S-adenosyl-L-methionine</name>
        <dbReference type="ChEBI" id="CHEBI:59789"/>
    </ligand>
</feature>
<dbReference type="PROSITE" id="PS01230">
    <property type="entry name" value="TRMA_1"/>
    <property type="match status" value="1"/>
</dbReference>
<evidence type="ECO:0000313" key="6">
    <source>
        <dbReference type="EMBL" id="MEQ2534672.1"/>
    </source>
</evidence>
<protein>
    <submittedName>
        <fullName evidence="6">23S rRNA (Uracil(1939)-C(5))-methyltransferase RlmD</fullName>
        <ecNumber evidence="6">2.1.1.190</ecNumber>
    </submittedName>
</protein>
<keyword evidence="1 4" id="KW-0489">Methyltransferase</keyword>
<comment type="caution">
    <text evidence="6">The sequence shown here is derived from an EMBL/GenBank/DDBJ whole genome shotgun (WGS) entry which is preliminary data.</text>
</comment>
<sequence length="389" mass="43691">MSGKYIEEDKTITCSVSNDCGGCCYTKVPYDKTLSLKQKHVTELFRGVAECEKITGMYRPVCYRNKVHAAVGTNRDGRIITGTYKEGTHKIIPVDGCMIEDAQSENILKELRRLFQSFKYQPYNEDTKRGFIRHVLIRRGFSTDETMVVLVTGQVQFPSKNAFIKELLKACPSVTTIVQNINNMSTSMVLGKRNIVIYGKGYIEDVLCSNRFRISPDSFYQINVKQTEKLYKAAIKAAGINKNDTVVDAYCGIGTIGITAAKYAGNVIGIELNPKAVEDAQVNAQINNIKNIRFFEGDAGDFLVEYARNKKADVVIMDPPRSGSDEAFLKSLIKIKPRSIVYISCNPDTQIRDVKILEKGGYKAEKCMPFDLFPYTEHIENICVLKRGK</sequence>
<dbReference type="Pfam" id="PF05958">
    <property type="entry name" value="tRNA_U5-meth_tr"/>
    <property type="match status" value="1"/>
</dbReference>
<dbReference type="Proteomes" id="UP001480973">
    <property type="component" value="Unassembled WGS sequence"/>
</dbReference>
<feature type="binding site" evidence="4">
    <location>
        <position position="271"/>
    </location>
    <ligand>
        <name>S-adenosyl-L-methionine</name>
        <dbReference type="ChEBI" id="CHEBI:59789"/>
    </ligand>
</feature>
<dbReference type="PANTHER" id="PTHR11061:SF30">
    <property type="entry name" value="TRNA (URACIL(54)-C(5))-METHYLTRANSFERASE"/>
    <property type="match status" value="1"/>
</dbReference>
<feature type="binding site" evidence="4">
    <location>
        <position position="221"/>
    </location>
    <ligand>
        <name>S-adenosyl-L-methionine</name>
        <dbReference type="ChEBI" id="CHEBI:59789"/>
    </ligand>
</feature>
<gene>
    <name evidence="6" type="primary">rlmD</name>
    <name evidence="6" type="ORF">WMO38_06025</name>
</gene>
<dbReference type="EC" id="2.1.1.190" evidence="6"/>
<dbReference type="InterPro" id="IPR010280">
    <property type="entry name" value="U5_MeTrfase_fam"/>
</dbReference>
<dbReference type="PROSITE" id="PS01231">
    <property type="entry name" value="TRMA_2"/>
    <property type="match status" value="1"/>
</dbReference>
<dbReference type="InterPro" id="IPR029063">
    <property type="entry name" value="SAM-dependent_MTases_sf"/>
</dbReference>